<gene>
    <name evidence="1" type="ORF">FBU59_000554</name>
</gene>
<sequence>MANNYNGGSGSGRQQQGGPYDNVPPTQYLGHHDQNEQDPYGDAGYDDYGRPESFDVSYYASQEPADYPDQIYMNNSGQGGG</sequence>
<proteinExistence type="predicted"/>
<comment type="caution">
    <text evidence="1">The sequence shown here is derived from an EMBL/GenBank/DDBJ whole genome shotgun (WGS) entry which is preliminary data.</text>
</comment>
<name>A0ACC1JGI5_9FUNG</name>
<keyword evidence="2" id="KW-1185">Reference proteome</keyword>
<dbReference type="Proteomes" id="UP001150603">
    <property type="component" value="Unassembled WGS sequence"/>
</dbReference>
<dbReference type="EMBL" id="JANBPW010000144">
    <property type="protein sequence ID" value="KAJ1950706.1"/>
    <property type="molecule type" value="Genomic_DNA"/>
</dbReference>
<accession>A0ACC1JGI5</accession>
<feature type="non-terminal residue" evidence="1">
    <location>
        <position position="81"/>
    </location>
</feature>
<protein>
    <submittedName>
        <fullName evidence="1">Uncharacterized protein</fullName>
    </submittedName>
</protein>
<evidence type="ECO:0000313" key="1">
    <source>
        <dbReference type="EMBL" id="KAJ1950706.1"/>
    </source>
</evidence>
<organism evidence="1 2">
    <name type="scientific">Linderina macrospora</name>
    <dbReference type="NCBI Taxonomy" id="4868"/>
    <lineage>
        <taxon>Eukaryota</taxon>
        <taxon>Fungi</taxon>
        <taxon>Fungi incertae sedis</taxon>
        <taxon>Zoopagomycota</taxon>
        <taxon>Kickxellomycotina</taxon>
        <taxon>Kickxellomycetes</taxon>
        <taxon>Kickxellales</taxon>
        <taxon>Kickxellaceae</taxon>
        <taxon>Linderina</taxon>
    </lineage>
</organism>
<reference evidence="1" key="1">
    <citation type="submission" date="2022-07" db="EMBL/GenBank/DDBJ databases">
        <title>Phylogenomic reconstructions and comparative analyses of Kickxellomycotina fungi.</title>
        <authorList>
            <person name="Reynolds N.K."/>
            <person name="Stajich J.E."/>
            <person name="Barry K."/>
            <person name="Grigoriev I.V."/>
            <person name="Crous P."/>
            <person name="Smith M.E."/>
        </authorList>
    </citation>
    <scope>NUCLEOTIDE SEQUENCE</scope>
    <source>
        <strain evidence="1">NRRL 5244</strain>
    </source>
</reference>
<evidence type="ECO:0000313" key="2">
    <source>
        <dbReference type="Proteomes" id="UP001150603"/>
    </source>
</evidence>